<evidence type="ECO:0000256" key="2">
    <source>
        <dbReference type="ARBA" id="ARBA00022821"/>
    </source>
</evidence>
<sequence>MDPPIPLEGLSSADLWSLLKRCALGGVTNADGTTSAQYSHLEAIGMSIVQRLRGSPLAARIIGSLLKKKLDVHHWKTVLESKLRYLDSDELPWGKGKDGILPAVLLSYQYLDGALKQCFAHCSLFPKGYCGNEIFVIFKIYLVIIYTFDREDVVQQWEAQCFIRTDRGTRMEMSGSRYFDELLYLSFFEFTTCYAMHDAVHDFAECVSSDACFRLEDERYEKIPLTVRHMSVCLSKCYPTRLLSLSRYEKLRTLLFLPGFEFDGFMSSHVLDEMFSKFKFLRVLGLRHCQIKELPESVGDLKQLRYLDLSGNELLRRLPESLGNLCHLQTLKLEGCGVLHALPARMSELTSLRRLQADDVLVSNIDGLGKLTNLEELRVRGRRVRALEGMSMLRKVSVWDLEEVESKEEAIQIRLHSMSCLQVLQLEWSTRRRRDRMPMTHEAVAVVVEEEEGVLQALRPNGDSIEELHIWGYRGAKSPDWMEAPAVASFSRLRHVVVGCCPSCPDLPSSLCQLPLLESIKISSMPRWEGWDADRFNALQDPSSALPFFPRLRELQIRKCPKLTELPLLPRTLKSLHLEEVGLVCLPGLRPLLQSSGSSSSSSASVALSRLHIRSCHNLTSVSGLLQLQLPSLKEVVIEMCRQLAGFPEKGFGHLPSLEKLWILRCPNLQRPALPPTKYLPLFLEELRVHWCGDAMGWWWLAGLRRLRYLSNLSLRGGPAMAGTFTTASS</sequence>
<dbReference type="Pfam" id="PF23598">
    <property type="entry name" value="LRR_14"/>
    <property type="match status" value="1"/>
</dbReference>
<keyword evidence="1" id="KW-0677">Repeat</keyword>
<dbReference type="Pfam" id="PF23559">
    <property type="entry name" value="WHD_DRP"/>
    <property type="match status" value="1"/>
</dbReference>
<accession>A0A843TPW6</accession>
<dbReference type="Gene3D" id="1.10.8.430">
    <property type="entry name" value="Helical domain of apoptotic protease-activating factors"/>
    <property type="match status" value="1"/>
</dbReference>
<dbReference type="InterPro" id="IPR027417">
    <property type="entry name" value="P-loop_NTPase"/>
</dbReference>
<dbReference type="AlphaFoldDB" id="A0A843TPW6"/>
<evidence type="ECO:0008006" key="7">
    <source>
        <dbReference type="Google" id="ProtNLM"/>
    </source>
</evidence>
<evidence type="ECO:0000259" key="4">
    <source>
        <dbReference type="Pfam" id="PF23598"/>
    </source>
</evidence>
<evidence type="ECO:0000313" key="5">
    <source>
        <dbReference type="EMBL" id="MQL73105.1"/>
    </source>
</evidence>
<evidence type="ECO:0000259" key="3">
    <source>
        <dbReference type="Pfam" id="PF23559"/>
    </source>
</evidence>
<dbReference type="GO" id="GO:0006952">
    <property type="term" value="P:defense response"/>
    <property type="evidence" value="ECO:0007669"/>
    <property type="project" value="UniProtKB-KW"/>
</dbReference>
<feature type="domain" description="Disease resistance R13L4/SHOC-2-like LRR" evidence="4">
    <location>
        <begin position="273"/>
        <end position="538"/>
    </location>
</feature>
<dbReference type="Gene3D" id="3.80.10.10">
    <property type="entry name" value="Ribonuclease Inhibitor"/>
    <property type="match status" value="3"/>
</dbReference>
<dbReference type="Proteomes" id="UP000652761">
    <property type="component" value="Unassembled WGS sequence"/>
</dbReference>
<evidence type="ECO:0000256" key="1">
    <source>
        <dbReference type="ARBA" id="ARBA00022737"/>
    </source>
</evidence>
<keyword evidence="2" id="KW-0611">Plant defense</keyword>
<dbReference type="PANTHER" id="PTHR36766:SF60">
    <property type="entry name" value="NB-ARC DOMAIN-CONTAINING PROTEIN"/>
    <property type="match status" value="1"/>
</dbReference>
<name>A0A843TPW6_COLES</name>
<gene>
    <name evidence="5" type="ORF">Taro_005480</name>
</gene>
<reference evidence="5" key="1">
    <citation type="submission" date="2017-07" db="EMBL/GenBank/DDBJ databases">
        <title>Taro Niue Genome Assembly and Annotation.</title>
        <authorList>
            <person name="Atibalentja N."/>
            <person name="Keating K."/>
            <person name="Fields C.J."/>
        </authorList>
    </citation>
    <scope>NUCLEOTIDE SEQUENCE</scope>
    <source>
        <strain evidence="5">Niue_2</strain>
        <tissue evidence="5">Leaf</tissue>
    </source>
</reference>
<comment type="caution">
    <text evidence="5">The sequence shown here is derived from an EMBL/GenBank/DDBJ whole genome shotgun (WGS) entry which is preliminary data.</text>
</comment>
<dbReference type="InterPro" id="IPR032675">
    <property type="entry name" value="LRR_dom_sf"/>
</dbReference>
<protein>
    <recommendedName>
        <fullName evidence="7">NB-ARC domain-containing protein</fullName>
    </recommendedName>
</protein>
<keyword evidence="6" id="KW-1185">Reference proteome</keyword>
<dbReference type="OrthoDB" id="775811at2759"/>
<organism evidence="5 6">
    <name type="scientific">Colocasia esculenta</name>
    <name type="common">Wild taro</name>
    <name type="synonym">Arum esculentum</name>
    <dbReference type="NCBI Taxonomy" id="4460"/>
    <lineage>
        <taxon>Eukaryota</taxon>
        <taxon>Viridiplantae</taxon>
        <taxon>Streptophyta</taxon>
        <taxon>Embryophyta</taxon>
        <taxon>Tracheophyta</taxon>
        <taxon>Spermatophyta</taxon>
        <taxon>Magnoliopsida</taxon>
        <taxon>Liliopsida</taxon>
        <taxon>Araceae</taxon>
        <taxon>Aroideae</taxon>
        <taxon>Colocasieae</taxon>
        <taxon>Colocasia</taxon>
    </lineage>
</organism>
<feature type="domain" description="Disease resistance protein winged helix" evidence="3">
    <location>
        <begin position="146"/>
        <end position="204"/>
    </location>
</feature>
<dbReference type="GO" id="GO:0043531">
    <property type="term" value="F:ADP binding"/>
    <property type="evidence" value="ECO:0007669"/>
    <property type="project" value="InterPro"/>
</dbReference>
<dbReference type="SUPFAM" id="SSF52540">
    <property type="entry name" value="P-loop containing nucleoside triphosphate hydrolases"/>
    <property type="match status" value="1"/>
</dbReference>
<proteinExistence type="predicted"/>
<evidence type="ECO:0000313" key="6">
    <source>
        <dbReference type="Proteomes" id="UP000652761"/>
    </source>
</evidence>
<dbReference type="EMBL" id="NMUH01000154">
    <property type="protein sequence ID" value="MQL73105.1"/>
    <property type="molecule type" value="Genomic_DNA"/>
</dbReference>
<dbReference type="InterPro" id="IPR055414">
    <property type="entry name" value="LRR_R13L4/SHOC2-like"/>
</dbReference>
<dbReference type="InterPro" id="IPR042197">
    <property type="entry name" value="Apaf_helical"/>
</dbReference>
<dbReference type="SUPFAM" id="SSF52058">
    <property type="entry name" value="L domain-like"/>
    <property type="match status" value="2"/>
</dbReference>
<dbReference type="InterPro" id="IPR058922">
    <property type="entry name" value="WHD_DRP"/>
</dbReference>
<dbReference type="PANTHER" id="PTHR36766">
    <property type="entry name" value="PLANT BROAD-SPECTRUM MILDEW RESISTANCE PROTEIN RPW8"/>
    <property type="match status" value="1"/>
</dbReference>